<dbReference type="InterPro" id="IPR009053">
    <property type="entry name" value="Prefoldin"/>
</dbReference>
<dbReference type="InterPro" id="IPR002777">
    <property type="entry name" value="PFD_beta-like"/>
</dbReference>
<evidence type="ECO:0000313" key="4">
    <source>
        <dbReference type="Proteomes" id="UP001224775"/>
    </source>
</evidence>
<dbReference type="GO" id="GO:0006457">
    <property type="term" value="P:protein folding"/>
    <property type="evidence" value="ECO:0007669"/>
    <property type="project" value="InterPro"/>
</dbReference>
<dbReference type="PANTHER" id="PTHR21431">
    <property type="entry name" value="PREFOLDIN SUBUNIT 6"/>
    <property type="match status" value="1"/>
</dbReference>
<dbReference type="CDD" id="cd23161">
    <property type="entry name" value="Prefoldin_6"/>
    <property type="match status" value="1"/>
</dbReference>
<gene>
    <name evidence="3" type="ORF">QTG54_008168</name>
</gene>
<keyword evidence="4" id="KW-1185">Reference proteome</keyword>
<dbReference type="Proteomes" id="UP001224775">
    <property type="component" value="Unassembled WGS sequence"/>
</dbReference>
<reference evidence="3" key="1">
    <citation type="submission" date="2023-06" db="EMBL/GenBank/DDBJ databases">
        <title>Survivors Of The Sea: Transcriptome response of Skeletonema marinoi to long-term dormancy.</title>
        <authorList>
            <person name="Pinder M.I.M."/>
            <person name="Kourtchenko O."/>
            <person name="Robertson E.K."/>
            <person name="Larsson T."/>
            <person name="Maumus F."/>
            <person name="Osuna-Cruz C.M."/>
            <person name="Vancaester E."/>
            <person name="Stenow R."/>
            <person name="Vandepoele K."/>
            <person name="Ploug H."/>
            <person name="Bruchert V."/>
            <person name="Godhe A."/>
            <person name="Topel M."/>
        </authorList>
    </citation>
    <scope>NUCLEOTIDE SEQUENCE</scope>
    <source>
        <strain evidence="3">R05AC</strain>
    </source>
</reference>
<dbReference type="Pfam" id="PF01920">
    <property type="entry name" value="Prefoldin_2"/>
    <property type="match status" value="1"/>
</dbReference>
<dbReference type="GO" id="GO:0051082">
    <property type="term" value="F:unfolded protein binding"/>
    <property type="evidence" value="ECO:0007669"/>
    <property type="project" value="InterPro"/>
</dbReference>
<comment type="similarity">
    <text evidence="1">Belongs to the prefoldin subunit beta family.</text>
</comment>
<proteinExistence type="inferred from homology"/>
<dbReference type="PANTHER" id="PTHR21431:SF0">
    <property type="entry name" value="PREFOLDIN SUBUNIT 6"/>
    <property type="match status" value="1"/>
</dbReference>
<dbReference type="GO" id="GO:0051131">
    <property type="term" value="P:chaperone-mediated protein complex assembly"/>
    <property type="evidence" value="ECO:0007669"/>
    <property type="project" value="TreeGrafter"/>
</dbReference>
<name>A0AAD8Y717_9STRA</name>
<protein>
    <submittedName>
        <fullName evidence="3">Prefoldin subunit</fullName>
    </submittedName>
</protein>
<dbReference type="Gene3D" id="1.10.287.370">
    <property type="match status" value="1"/>
</dbReference>
<evidence type="ECO:0000256" key="1">
    <source>
        <dbReference type="ARBA" id="ARBA00008045"/>
    </source>
</evidence>
<dbReference type="GO" id="GO:0005737">
    <property type="term" value="C:cytoplasm"/>
    <property type="evidence" value="ECO:0007669"/>
    <property type="project" value="TreeGrafter"/>
</dbReference>
<dbReference type="GO" id="GO:0051087">
    <property type="term" value="F:protein-folding chaperone binding"/>
    <property type="evidence" value="ECO:0007669"/>
    <property type="project" value="TreeGrafter"/>
</dbReference>
<dbReference type="AlphaFoldDB" id="A0AAD8Y717"/>
<accession>A0AAD8Y717</accession>
<organism evidence="3 4">
    <name type="scientific">Skeletonema marinoi</name>
    <dbReference type="NCBI Taxonomy" id="267567"/>
    <lineage>
        <taxon>Eukaryota</taxon>
        <taxon>Sar</taxon>
        <taxon>Stramenopiles</taxon>
        <taxon>Ochrophyta</taxon>
        <taxon>Bacillariophyta</taxon>
        <taxon>Coscinodiscophyceae</taxon>
        <taxon>Thalassiosirophycidae</taxon>
        <taxon>Thalassiosirales</taxon>
        <taxon>Skeletonemataceae</taxon>
        <taxon>Skeletonema</taxon>
        <taxon>Skeletonema marinoi-dohrnii complex</taxon>
    </lineage>
</organism>
<keyword evidence="2" id="KW-0143">Chaperone</keyword>
<comment type="caution">
    <text evidence="3">The sequence shown here is derived from an EMBL/GenBank/DDBJ whole genome shotgun (WGS) entry which is preliminary data.</text>
</comment>
<dbReference type="GO" id="GO:0016272">
    <property type="term" value="C:prefoldin complex"/>
    <property type="evidence" value="ECO:0007669"/>
    <property type="project" value="InterPro"/>
</dbReference>
<evidence type="ECO:0000256" key="2">
    <source>
        <dbReference type="ARBA" id="ARBA00023186"/>
    </source>
</evidence>
<dbReference type="EMBL" id="JATAAI010000014">
    <property type="protein sequence ID" value="KAK1740916.1"/>
    <property type="molecule type" value="Genomic_DNA"/>
</dbReference>
<dbReference type="SUPFAM" id="SSF46579">
    <property type="entry name" value="Prefoldin"/>
    <property type="match status" value="1"/>
</dbReference>
<sequence length="99" mass="11443">MTTNIGAQAADAVNDKLVERQKLEQEMYAHHQDLQTLISQRNENEMVKEELEICEKESSDATIYKQVGPVLLKNDLSDATDTIEKRLELFRVRLKRLRG</sequence>
<evidence type="ECO:0000313" key="3">
    <source>
        <dbReference type="EMBL" id="KAK1740916.1"/>
    </source>
</evidence>